<dbReference type="InterPro" id="IPR027417">
    <property type="entry name" value="P-loop_NTPase"/>
</dbReference>
<dbReference type="Proteomes" id="UP001153069">
    <property type="component" value="Unassembled WGS sequence"/>
</dbReference>
<feature type="transmembrane region" description="Helical" evidence="1">
    <location>
        <begin position="292"/>
        <end position="313"/>
    </location>
</feature>
<dbReference type="AlphaFoldDB" id="A0A9N8F557"/>
<dbReference type="EMBL" id="CAICTM010004096">
    <property type="protein sequence ID" value="CAB9531841.1"/>
    <property type="molecule type" value="Genomic_DNA"/>
</dbReference>
<dbReference type="OrthoDB" id="408152at2759"/>
<evidence type="ECO:0000313" key="4">
    <source>
        <dbReference type="Proteomes" id="UP001153069"/>
    </source>
</evidence>
<feature type="signal peptide" evidence="2">
    <location>
        <begin position="1"/>
        <end position="20"/>
    </location>
</feature>
<keyword evidence="4" id="KW-1185">Reference proteome</keyword>
<feature type="chain" id="PRO_5040261473" evidence="2">
    <location>
        <begin position="21"/>
        <end position="325"/>
    </location>
</feature>
<keyword evidence="1" id="KW-1133">Transmembrane helix</keyword>
<dbReference type="Pfam" id="PF17784">
    <property type="entry name" value="Sulfotransfer_4"/>
    <property type="match status" value="1"/>
</dbReference>
<sequence length="325" mass="36182">MKFLLFLLVLALVLVLSVAALGGLGERKKNMDRFDHSAIRVIRNALSGGMGAVQYTGPPQPLLVIGAGLPRTGTASLKTALEMLGLRCHHMMEVVETKGKIDFWHQHLVKKSIGFDKVLKDLANDGFNATVDMPAAFKYKEQMKQYPEAKVILSIRSEEGDKAATKWANSMVTTILNVPAMCRDVPFRWVAKVIQAAEYFEGSYGGVDLPMYEPEKLPAFYDAWNEDVLRTVNRENLLVFQAKDGWKPLCDFLGPVSEIVQANCHSFIASNEPYPRTNDTANILRAISNARMIIWVSKSMPAFLAVAIALTWMMNRDGSARKKSD</sequence>
<evidence type="ECO:0000256" key="1">
    <source>
        <dbReference type="SAM" id="Phobius"/>
    </source>
</evidence>
<dbReference type="InterPro" id="IPR040632">
    <property type="entry name" value="Sulfotransfer_4"/>
</dbReference>
<keyword evidence="2" id="KW-0732">Signal</keyword>
<organism evidence="3 4">
    <name type="scientific">Seminavis robusta</name>
    <dbReference type="NCBI Taxonomy" id="568900"/>
    <lineage>
        <taxon>Eukaryota</taxon>
        <taxon>Sar</taxon>
        <taxon>Stramenopiles</taxon>
        <taxon>Ochrophyta</taxon>
        <taxon>Bacillariophyta</taxon>
        <taxon>Bacillariophyceae</taxon>
        <taxon>Bacillariophycidae</taxon>
        <taxon>Naviculales</taxon>
        <taxon>Naviculaceae</taxon>
        <taxon>Seminavis</taxon>
    </lineage>
</organism>
<accession>A0A9N8F557</accession>
<dbReference type="PANTHER" id="PTHR36978:SF4">
    <property type="entry name" value="P-LOOP CONTAINING NUCLEOSIDE TRIPHOSPHATE HYDROLASE PROTEIN"/>
    <property type="match status" value="1"/>
</dbReference>
<evidence type="ECO:0000313" key="3">
    <source>
        <dbReference type="EMBL" id="CAB9531841.1"/>
    </source>
</evidence>
<keyword evidence="1" id="KW-0472">Membrane</keyword>
<comment type="caution">
    <text evidence="3">The sequence shown here is derived from an EMBL/GenBank/DDBJ whole genome shotgun (WGS) entry which is preliminary data.</text>
</comment>
<reference evidence="3" key="1">
    <citation type="submission" date="2020-06" db="EMBL/GenBank/DDBJ databases">
        <authorList>
            <consortium name="Plant Systems Biology data submission"/>
        </authorList>
    </citation>
    <scope>NUCLEOTIDE SEQUENCE</scope>
    <source>
        <strain evidence="3">D6</strain>
    </source>
</reference>
<dbReference type="PANTHER" id="PTHR36978">
    <property type="entry name" value="P-LOOP CONTAINING NUCLEOTIDE TRIPHOSPHATE HYDROLASE"/>
    <property type="match status" value="1"/>
</dbReference>
<keyword evidence="1" id="KW-0812">Transmembrane</keyword>
<dbReference type="Gene3D" id="3.40.50.300">
    <property type="entry name" value="P-loop containing nucleotide triphosphate hydrolases"/>
    <property type="match status" value="1"/>
</dbReference>
<protein>
    <submittedName>
        <fullName evidence="3">Uncharacterized protein</fullName>
    </submittedName>
</protein>
<name>A0A9N8F557_9STRA</name>
<gene>
    <name evidence="3" type="ORF">SEMRO_4098_G352880.1</name>
</gene>
<proteinExistence type="predicted"/>
<evidence type="ECO:0000256" key="2">
    <source>
        <dbReference type="SAM" id="SignalP"/>
    </source>
</evidence>
<dbReference type="SUPFAM" id="SSF52540">
    <property type="entry name" value="P-loop containing nucleoside triphosphate hydrolases"/>
    <property type="match status" value="1"/>
</dbReference>